<comment type="caution">
    <text evidence="2">The sequence shown here is derived from an EMBL/GenBank/DDBJ whole genome shotgun (WGS) entry which is preliminary data.</text>
</comment>
<organism evidence="2 3">
    <name type="scientific">Secundilactobacillus folii</name>
    <dbReference type="NCBI Taxonomy" id="2678357"/>
    <lineage>
        <taxon>Bacteria</taxon>
        <taxon>Bacillati</taxon>
        <taxon>Bacillota</taxon>
        <taxon>Bacilli</taxon>
        <taxon>Lactobacillales</taxon>
        <taxon>Lactobacillaceae</taxon>
        <taxon>Secundilactobacillus</taxon>
    </lineage>
</organism>
<dbReference type="Proteomes" id="UP000466388">
    <property type="component" value="Unassembled WGS sequence"/>
</dbReference>
<feature type="chain" id="PRO_5031397347" evidence="1">
    <location>
        <begin position="29"/>
        <end position="135"/>
    </location>
</feature>
<accession>A0A7X2XUB7</accession>
<evidence type="ECO:0000313" key="2">
    <source>
        <dbReference type="EMBL" id="MTV81784.1"/>
    </source>
</evidence>
<proteinExistence type="predicted"/>
<dbReference type="RefSeq" id="WP_155431062.1">
    <property type="nucleotide sequence ID" value="NZ_WNJO01000003.1"/>
</dbReference>
<sequence length="135" mass="15349">MMNKLFRGSLALAVGLTLMGGSSVYANAASWHRGTPAALRSKYKSRPKGVHKNYVRLYIRKYSAPFYGFQNGLGSSMQGIAMYASYEKLSPHLYKINGMDKSNTVNQTMKVYKKGAKIKFTFFRSFKGQAWLYRY</sequence>
<reference evidence="2 3" key="1">
    <citation type="submission" date="2019-11" db="EMBL/GenBank/DDBJ databases">
        <title>Lactobacillus sp. nov. CRM56-3, isolated from fermented tea leaves.</title>
        <authorList>
            <person name="Phuengjayaem S."/>
            <person name="Tanasupawat S."/>
        </authorList>
    </citation>
    <scope>NUCLEOTIDE SEQUENCE [LARGE SCALE GENOMIC DNA]</scope>
    <source>
        <strain evidence="2 3">CRM56-3</strain>
    </source>
</reference>
<keyword evidence="3" id="KW-1185">Reference proteome</keyword>
<keyword evidence="1" id="KW-0732">Signal</keyword>
<dbReference type="EMBL" id="WNJO01000003">
    <property type="protein sequence ID" value="MTV81784.1"/>
    <property type="molecule type" value="Genomic_DNA"/>
</dbReference>
<protein>
    <submittedName>
        <fullName evidence="2">Uncharacterized protein</fullName>
    </submittedName>
</protein>
<dbReference type="AlphaFoldDB" id="A0A7X2XUB7"/>
<feature type="signal peptide" evidence="1">
    <location>
        <begin position="1"/>
        <end position="28"/>
    </location>
</feature>
<evidence type="ECO:0000256" key="1">
    <source>
        <dbReference type="SAM" id="SignalP"/>
    </source>
</evidence>
<gene>
    <name evidence="2" type="ORF">GM612_03825</name>
</gene>
<evidence type="ECO:0000313" key="3">
    <source>
        <dbReference type="Proteomes" id="UP000466388"/>
    </source>
</evidence>
<name>A0A7X2XUB7_9LACO</name>